<dbReference type="AlphaFoldDB" id="D1NUG4"/>
<dbReference type="InterPro" id="IPR019734">
    <property type="entry name" value="TPR_rpt"/>
</dbReference>
<comment type="caution">
    <text evidence="2">The sequence shown here is derived from an EMBL/GenBank/DDBJ whole genome shotgun (WGS) entry which is preliminary data.</text>
</comment>
<organism evidence="2 3">
    <name type="scientific">Bifidobacterium gallicum DSM 20093 = LMG 11596</name>
    <dbReference type="NCBI Taxonomy" id="561180"/>
    <lineage>
        <taxon>Bacteria</taxon>
        <taxon>Bacillati</taxon>
        <taxon>Actinomycetota</taxon>
        <taxon>Actinomycetes</taxon>
        <taxon>Bifidobacteriales</taxon>
        <taxon>Bifidobacteriaceae</taxon>
        <taxon>Bifidobacterium</taxon>
    </lineage>
</organism>
<dbReference type="Proteomes" id="UP000003656">
    <property type="component" value="Unassembled WGS sequence"/>
</dbReference>
<dbReference type="PROSITE" id="PS50005">
    <property type="entry name" value="TPR"/>
    <property type="match status" value="1"/>
</dbReference>
<protein>
    <submittedName>
        <fullName evidence="2">Tetratricopeptide repeat protein</fullName>
    </submittedName>
</protein>
<dbReference type="SMART" id="SM00028">
    <property type="entry name" value="TPR"/>
    <property type="match status" value="2"/>
</dbReference>
<reference evidence="2 3" key="1">
    <citation type="submission" date="2009-11" db="EMBL/GenBank/DDBJ databases">
        <authorList>
            <person name="Weinstock G."/>
            <person name="Sodergren E."/>
            <person name="Clifton S."/>
            <person name="Fulton L."/>
            <person name="Fulton B."/>
            <person name="Courtney L."/>
            <person name="Fronick C."/>
            <person name="Harrison M."/>
            <person name="Strong C."/>
            <person name="Farmer C."/>
            <person name="Delahaunty K."/>
            <person name="Markovic C."/>
            <person name="Hall O."/>
            <person name="Minx P."/>
            <person name="Tomlinson C."/>
            <person name="Mitreva M."/>
            <person name="Nelson J."/>
            <person name="Hou S."/>
            <person name="Wollam A."/>
            <person name="Pepin K.H."/>
            <person name="Johnson M."/>
            <person name="Bhonagiri V."/>
            <person name="Nash W.E."/>
            <person name="Warren W."/>
            <person name="Chinwalla A."/>
            <person name="Mardis E.R."/>
            <person name="Wilson R.K."/>
        </authorList>
    </citation>
    <scope>NUCLEOTIDE SEQUENCE [LARGE SCALE GENOMIC DNA]</scope>
    <source>
        <strain evidence="2 3">DSM 20093</strain>
    </source>
</reference>
<proteinExistence type="predicted"/>
<dbReference type="Gene3D" id="1.25.40.10">
    <property type="entry name" value="Tetratricopeptide repeat domain"/>
    <property type="match status" value="1"/>
</dbReference>
<sequence length="842" mass="93056">MNENVCRRKAKRMFNKPDNSQATELFPLPEQDEGAKYVVIPGPQKGYVALQLPNGGLQILAWMSDDLRVYGTDQPISGVDEDTLPQLRIDPWSGIPDTGSIRVYDPKQPGRVMTIGEYAINGGNYEFRSLNADLGGAIQRSFPVAEFLALAWLSSYYIPTLHNKPVGMGAGRMTEVFEEMMGMPLPDAIDMMIWKGATNNPDATDFDRYVARQLVEAGAGQLRQIASEHDLGFTRLGTKMFWIFNIDELEGLQRDVALATEAAMNRLSFVDLDARDIDDEMGLVGTVNERMAWKSTSDALHMFAKHAKYVEGASKRPNQYLSVCGAEGMTGGPWDISTRFANLCESLMLMFRLEYRFDIDLDNGAMVINCTVPTPLMFPGSGLTDQGWVDLRAQRPAHAASYAMRLAALMAQMAFMSSVRLTKVTVNCLSASLSGDCVLSLDFDRMPFQMATLHALTSGALDNPALDTDPLAIYNLIKPSKYSLQFTSDRGLAPCEPLPVSPTFASKHLPVWADERELPAALARLLSAKRVCELDVMKDEGSVSGKEIWDIYEQAEDSPMTAQMELESVAMQLESEEMDHTDPNVKPLFCERPLMRALVALDNPPAGTTYRKVPDALYNVHLLLARIYRDTGNFEASIKHSRQAQALSPTTPQALVEEAVTHVDVNDDFSTAIDCLIRALQIASIPADVSFIYYRLAFANWQQGNQKVALACYTQVLQNKNMPLYQSAAREVSQLLDEMHDYDEIMSVAESTHVLKNAGIPVAPTSQVRELIAKSAIGLVDAGFPRAADDMVWLLGRFTEGDVIAAIATSLRWGCGEEVAPTEFQSGSQEAMLDELKRALDQ</sequence>
<accession>D1NUG4</accession>
<evidence type="ECO:0000313" key="3">
    <source>
        <dbReference type="Proteomes" id="UP000003656"/>
    </source>
</evidence>
<dbReference type="InterPro" id="IPR011990">
    <property type="entry name" value="TPR-like_helical_dom_sf"/>
</dbReference>
<evidence type="ECO:0000313" key="2">
    <source>
        <dbReference type="EMBL" id="EFA23368.1"/>
    </source>
</evidence>
<dbReference type="eggNOG" id="COG0457">
    <property type="taxonomic scope" value="Bacteria"/>
</dbReference>
<name>D1NUG4_9BIFI</name>
<dbReference type="EMBL" id="ABXB03000002">
    <property type="protein sequence ID" value="EFA23368.1"/>
    <property type="molecule type" value="Genomic_DNA"/>
</dbReference>
<evidence type="ECO:0000256" key="1">
    <source>
        <dbReference type="PROSITE-ProRule" id="PRU00339"/>
    </source>
</evidence>
<dbReference type="OrthoDB" id="3237872at2"/>
<feature type="repeat" description="TPR" evidence="1">
    <location>
        <begin position="618"/>
        <end position="651"/>
    </location>
</feature>
<dbReference type="STRING" id="561180.BIFGAL_03487"/>
<dbReference type="SUPFAM" id="SSF48452">
    <property type="entry name" value="TPR-like"/>
    <property type="match status" value="1"/>
</dbReference>
<gene>
    <name evidence="2" type="ORF">BIFGAL_03487</name>
</gene>
<keyword evidence="1" id="KW-0802">TPR repeat</keyword>
<dbReference type="Pfam" id="PF13181">
    <property type="entry name" value="TPR_8"/>
    <property type="match status" value="1"/>
</dbReference>